<dbReference type="Pfam" id="PF06271">
    <property type="entry name" value="RDD"/>
    <property type="match status" value="1"/>
</dbReference>
<evidence type="ECO:0000313" key="7">
    <source>
        <dbReference type="EMBL" id="ADN36665.1"/>
    </source>
</evidence>
<dbReference type="AlphaFoldDB" id="E1RIS3"/>
<dbReference type="GO" id="GO:0016020">
    <property type="term" value="C:membrane"/>
    <property type="evidence" value="ECO:0007669"/>
    <property type="project" value="UniProtKB-SubCell"/>
</dbReference>
<proteinExistence type="predicted"/>
<dbReference type="KEGG" id="mpi:Mpet_1914"/>
<dbReference type="HOGENOM" id="CLU_2165293_0_0_2"/>
<evidence type="ECO:0000256" key="4">
    <source>
        <dbReference type="ARBA" id="ARBA00023136"/>
    </source>
</evidence>
<keyword evidence="4 5" id="KW-0472">Membrane</keyword>
<feature type="domain" description="RDD" evidence="6">
    <location>
        <begin position="37"/>
        <end position="92"/>
    </location>
</feature>
<evidence type="ECO:0000256" key="1">
    <source>
        <dbReference type="ARBA" id="ARBA00004141"/>
    </source>
</evidence>
<keyword evidence="3 5" id="KW-1133">Transmembrane helix</keyword>
<dbReference type="Proteomes" id="UP000006565">
    <property type="component" value="Chromosome"/>
</dbReference>
<sequence length="110" mass="12603">MVYNFCPNCGDEPEFKGAEIYTNCGFNEPSGSEKKIYAGFWIRFVAYVIDTIIIGAVCLVVVFLAFMLMGSDAWIEALAYIFCIFFPWFYFATGRVHRNRRQSENGHSVL</sequence>
<evidence type="ECO:0000256" key="3">
    <source>
        <dbReference type="ARBA" id="ARBA00022989"/>
    </source>
</evidence>
<keyword evidence="8" id="KW-1185">Reference proteome</keyword>
<comment type="subcellular location">
    <subcellularLocation>
        <location evidence="1">Membrane</location>
        <topology evidence="1">Multi-pass membrane protein</topology>
    </subcellularLocation>
</comment>
<accession>E1RIS3</accession>
<dbReference type="EMBL" id="CP002117">
    <property type="protein sequence ID" value="ADN36665.1"/>
    <property type="molecule type" value="Genomic_DNA"/>
</dbReference>
<evidence type="ECO:0000256" key="5">
    <source>
        <dbReference type="SAM" id="Phobius"/>
    </source>
</evidence>
<name>E1RIS3_METP4</name>
<evidence type="ECO:0000259" key="6">
    <source>
        <dbReference type="Pfam" id="PF06271"/>
    </source>
</evidence>
<dbReference type="eggNOG" id="arCOG03633">
    <property type="taxonomic scope" value="Archaea"/>
</dbReference>
<feature type="transmembrane region" description="Helical" evidence="5">
    <location>
        <begin position="73"/>
        <end position="92"/>
    </location>
</feature>
<dbReference type="STRING" id="679926.Mpet_1914"/>
<gene>
    <name evidence="7" type="ordered locus">Mpet_1914</name>
</gene>
<protein>
    <submittedName>
        <fullName evidence="7">RDD domain containing protein</fullName>
    </submittedName>
</protein>
<evidence type="ECO:0000256" key="2">
    <source>
        <dbReference type="ARBA" id="ARBA00022692"/>
    </source>
</evidence>
<keyword evidence="2 5" id="KW-0812">Transmembrane</keyword>
<organism evidence="7 8">
    <name type="scientific">Methanolacinia petrolearia (strain DSM 11571 / OCM 486 / SEBR 4847)</name>
    <name type="common">Methanoplanus petrolearius</name>
    <dbReference type="NCBI Taxonomy" id="679926"/>
    <lineage>
        <taxon>Archaea</taxon>
        <taxon>Methanobacteriati</taxon>
        <taxon>Methanobacteriota</taxon>
        <taxon>Stenosarchaea group</taxon>
        <taxon>Methanomicrobia</taxon>
        <taxon>Methanomicrobiales</taxon>
        <taxon>Methanomicrobiaceae</taxon>
        <taxon>Methanolacinia</taxon>
    </lineage>
</organism>
<evidence type="ECO:0000313" key="8">
    <source>
        <dbReference type="Proteomes" id="UP000006565"/>
    </source>
</evidence>
<dbReference type="InterPro" id="IPR010432">
    <property type="entry name" value="RDD"/>
</dbReference>
<reference evidence="7 8" key="1">
    <citation type="journal article" date="2010" name="Stand. Genomic Sci.">
        <title>Complete genome sequence of Methanoplanus petrolearius type strain (SEBR 4847).</title>
        <authorList>
            <person name="Brambilla E."/>
            <person name="Djao O.D."/>
            <person name="Daligault H."/>
            <person name="Lapidus A."/>
            <person name="Lucas S."/>
            <person name="Hammon N."/>
            <person name="Nolan M."/>
            <person name="Tice H."/>
            <person name="Cheng J.F."/>
            <person name="Han C."/>
            <person name="Tapia R."/>
            <person name="Goodwin L."/>
            <person name="Pitluck S."/>
            <person name="Liolios K."/>
            <person name="Ivanova N."/>
            <person name="Mavromatis K."/>
            <person name="Mikhailova N."/>
            <person name="Pati A."/>
            <person name="Chen A."/>
            <person name="Palaniappan K."/>
            <person name="Land M."/>
            <person name="Hauser L."/>
            <person name="Chang Y.J."/>
            <person name="Jeffries C.D."/>
            <person name="Rohde M."/>
            <person name="Spring S."/>
            <person name="Sikorski J."/>
            <person name="Goker M."/>
            <person name="Woyke T."/>
            <person name="Bristow J."/>
            <person name="Eisen J.A."/>
            <person name="Markowitz V."/>
            <person name="Hugenholtz P."/>
            <person name="Kyrpides N.C."/>
            <person name="Klenk H.P."/>
        </authorList>
    </citation>
    <scope>NUCLEOTIDE SEQUENCE [LARGE SCALE GENOMIC DNA]</scope>
    <source>
        <strain evidence="8">DSM 11571 / OCM 486 / SEBR 4847</strain>
    </source>
</reference>
<feature type="transmembrane region" description="Helical" evidence="5">
    <location>
        <begin position="44"/>
        <end position="67"/>
    </location>
</feature>